<dbReference type="eggNOG" id="arCOG02121">
    <property type="taxonomic scope" value="Archaea"/>
</dbReference>
<gene>
    <name evidence="2" type="ORF">GACE_1154</name>
</gene>
<dbReference type="RefSeq" id="WP_048091886.1">
    <property type="nucleotide sequence ID" value="NZ_CP009552.1"/>
</dbReference>
<dbReference type="Gene3D" id="3.40.50.1010">
    <property type="entry name" value="5'-nuclease"/>
    <property type="match status" value="1"/>
</dbReference>
<organism evidence="2 3">
    <name type="scientific">Geoglobus acetivorans</name>
    <dbReference type="NCBI Taxonomy" id="565033"/>
    <lineage>
        <taxon>Archaea</taxon>
        <taxon>Methanobacteriati</taxon>
        <taxon>Methanobacteriota</taxon>
        <taxon>Archaeoglobi</taxon>
        <taxon>Archaeoglobales</taxon>
        <taxon>Archaeoglobaceae</taxon>
        <taxon>Geoglobus</taxon>
    </lineage>
</organism>
<dbReference type="Pfam" id="PF10130">
    <property type="entry name" value="PIN_2"/>
    <property type="match status" value="1"/>
</dbReference>
<dbReference type="InterPro" id="IPR002716">
    <property type="entry name" value="PIN_dom"/>
</dbReference>
<protein>
    <submittedName>
        <fullName evidence="2">Putative nucleic acid-binding protein, containing PIN domain</fullName>
    </submittedName>
</protein>
<name>A0A0A7GGX3_GEOAI</name>
<reference evidence="2 3" key="1">
    <citation type="journal article" date="2015" name="Appl. Environ. Microbiol.">
        <title>The Geoglobus acetivorans genome: Fe(III) reduction, acetate utilization, autotrophic growth, and degradation of aromatic compounds in a hyperthermophilic archaeon.</title>
        <authorList>
            <person name="Mardanov A.V."/>
            <person name="Slododkina G.B."/>
            <person name="Slobodkin A.I."/>
            <person name="Beletsky A.V."/>
            <person name="Gavrilov S.N."/>
            <person name="Kublanov I.V."/>
            <person name="Bonch-Osmolovskaya E.A."/>
            <person name="Skryabin K.G."/>
            <person name="Ravin N.V."/>
        </authorList>
    </citation>
    <scope>NUCLEOTIDE SEQUENCE [LARGE SCALE GENOMIC DNA]</scope>
    <source>
        <strain evidence="2 3">SBH6</strain>
    </source>
</reference>
<dbReference type="KEGG" id="gac:GACE_1154"/>
<dbReference type="InterPro" id="IPR029060">
    <property type="entry name" value="PIN-like_dom_sf"/>
</dbReference>
<dbReference type="AlphaFoldDB" id="A0A0A7GGX3"/>
<evidence type="ECO:0000313" key="3">
    <source>
        <dbReference type="Proteomes" id="UP000030624"/>
    </source>
</evidence>
<accession>A0A0A7GGX3</accession>
<dbReference type="EMBL" id="CP009552">
    <property type="protein sequence ID" value="AIY90196.1"/>
    <property type="molecule type" value="Genomic_DNA"/>
</dbReference>
<feature type="domain" description="PIN" evidence="1">
    <location>
        <begin position="4"/>
        <end position="129"/>
    </location>
</feature>
<dbReference type="STRING" id="565033.GACE_1154"/>
<sequence length="141" mass="16255">MKLVVDSNILFSIVVSGERSKAYEGIRNHSLILYFPEEGLLEFRKHKNKLEEHSEEFELRSFIAFSLVHVIPFEVYRDKISEAYTIAREFDERDTPFIALALKLGIPVWSGDRKMIEYGQNSGKFRAIDTASLKNILAEQG</sequence>
<evidence type="ECO:0000313" key="2">
    <source>
        <dbReference type="EMBL" id="AIY90196.1"/>
    </source>
</evidence>
<dbReference type="Proteomes" id="UP000030624">
    <property type="component" value="Chromosome"/>
</dbReference>
<dbReference type="HOGENOM" id="CLU_147223_0_1_2"/>
<evidence type="ECO:0000259" key="1">
    <source>
        <dbReference type="Pfam" id="PF10130"/>
    </source>
</evidence>
<dbReference type="SUPFAM" id="SSF88723">
    <property type="entry name" value="PIN domain-like"/>
    <property type="match status" value="1"/>
</dbReference>
<dbReference type="GeneID" id="24797736"/>
<proteinExistence type="predicted"/>